<dbReference type="Proteomes" id="UP000025241">
    <property type="component" value="Chromosome I"/>
</dbReference>
<sequence length="316" mass="35434">MQSEEHEPATADYRQALAEGWLPIREVAKLTGVNPVTLRAWERRYGLLVPRRTAKGHRLYSSEQVERVRQALTWLERGVAVSKVRALLDDAAPAALPEDNSPWGELLRHCLEAVIQVDERRLDELFNSALAIYPVQTLCERLMLPLQQQLAQRWQGQFGSTLENLFYHSWLRSKLGSRLYHYNRQQHGAPLLLINQSAHPLETGHWLCAWLASSAGCPVRVLDGPLPIGELTLAEERLLPRALLLYSDQSLPPAQLNRLLADKRCPVILAGAAVTIHFNELADLRSNGQAELHLAEDPLQARSLLQDLGLLHGGPA</sequence>
<dbReference type="eggNOG" id="COG0789">
    <property type="taxonomic scope" value="Bacteria"/>
</dbReference>
<dbReference type="CDD" id="cd01104">
    <property type="entry name" value="HTH_MlrA-CarA"/>
    <property type="match status" value="1"/>
</dbReference>
<dbReference type="RefSeq" id="WP_043249290.1">
    <property type="nucleotide sequence ID" value="NZ_HG322950.1"/>
</dbReference>
<evidence type="ECO:0000256" key="3">
    <source>
        <dbReference type="ARBA" id="ARBA00023163"/>
    </source>
</evidence>
<dbReference type="OrthoDB" id="9800334at2"/>
<name>A0A024HCM9_PSEKB</name>
<accession>A0A024HCM9</accession>
<evidence type="ECO:0000256" key="1">
    <source>
        <dbReference type="ARBA" id="ARBA00023015"/>
    </source>
</evidence>
<keyword evidence="1" id="KW-0805">Transcription regulation</keyword>
<dbReference type="SUPFAM" id="SSF46955">
    <property type="entry name" value="Putative DNA-binding domain"/>
    <property type="match status" value="1"/>
</dbReference>
<dbReference type="SMART" id="SM00422">
    <property type="entry name" value="HTH_MERR"/>
    <property type="match status" value="1"/>
</dbReference>
<dbReference type="InterPro" id="IPR000551">
    <property type="entry name" value="MerR-type_HTH_dom"/>
</dbReference>
<dbReference type="PROSITE" id="PS50937">
    <property type="entry name" value="HTH_MERR_2"/>
    <property type="match status" value="1"/>
</dbReference>
<dbReference type="HOGENOM" id="CLU_045945_3_1_6"/>
<evidence type="ECO:0000313" key="6">
    <source>
        <dbReference type="Proteomes" id="UP000025241"/>
    </source>
</evidence>
<dbReference type="AlphaFoldDB" id="A0A024HCM9"/>
<evidence type="ECO:0000256" key="2">
    <source>
        <dbReference type="ARBA" id="ARBA00023125"/>
    </source>
</evidence>
<dbReference type="PATRIC" id="fig|1301098.3.peg.871"/>
<dbReference type="InterPro" id="IPR003759">
    <property type="entry name" value="Cbl-bd_cap"/>
</dbReference>
<dbReference type="GO" id="GO:0003677">
    <property type="term" value="F:DNA binding"/>
    <property type="evidence" value="ECO:0007669"/>
    <property type="project" value="UniProtKB-KW"/>
</dbReference>
<keyword evidence="2" id="KW-0238">DNA-binding</keyword>
<dbReference type="PANTHER" id="PTHR30204">
    <property type="entry name" value="REDOX-CYCLING DRUG-SENSING TRANSCRIPTIONAL ACTIVATOR SOXR"/>
    <property type="match status" value="1"/>
</dbReference>
<dbReference type="InterPro" id="IPR009061">
    <property type="entry name" value="DNA-bd_dom_put_sf"/>
</dbReference>
<dbReference type="KEGG" id="pkc:PKB_0867"/>
<dbReference type="Gene3D" id="1.10.1660.10">
    <property type="match status" value="1"/>
</dbReference>
<reference evidence="5 6" key="1">
    <citation type="submission" date="2013-03" db="EMBL/GenBank/DDBJ databases">
        <authorList>
            <person name="Linke B."/>
        </authorList>
    </citation>
    <scope>NUCLEOTIDE SEQUENCE [LARGE SCALE GENOMIC DNA]</scope>
    <source>
        <strain evidence="5 6">B13</strain>
    </source>
</reference>
<dbReference type="STRING" id="1301098.PKB_0867"/>
<keyword evidence="3" id="KW-0804">Transcription</keyword>
<proteinExistence type="predicted"/>
<dbReference type="Pfam" id="PF02607">
    <property type="entry name" value="B12-binding_2"/>
    <property type="match status" value="1"/>
</dbReference>
<dbReference type="GO" id="GO:0003700">
    <property type="term" value="F:DNA-binding transcription factor activity"/>
    <property type="evidence" value="ECO:0007669"/>
    <property type="project" value="InterPro"/>
</dbReference>
<reference evidence="5 6" key="2">
    <citation type="submission" date="2014-05" db="EMBL/GenBank/DDBJ databases">
        <title>Genome sequence of the 3-chlorobenzoate degrading bacterium Pseudomonas knackmussii B13 shows multiple evidence for horizontal gene transfer.</title>
        <authorList>
            <person name="Miyazaki R."/>
            <person name="Bertelli C."/>
            <person name="Falquet L."/>
            <person name="Robinson-Rechavi M."/>
            <person name="Gharib W."/>
            <person name="Roy S."/>
            <person name="Van der Meer J.R."/>
        </authorList>
    </citation>
    <scope>NUCLEOTIDE SEQUENCE [LARGE SCALE GENOMIC DNA]</scope>
    <source>
        <strain evidence="5 6">B13</strain>
    </source>
</reference>
<dbReference type="EMBL" id="HG322950">
    <property type="protein sequence ID" value="CDF82233.1"/>
    <property type="molecule type" value="Genomic_DNA"/>
</dbReference>
<evidence type="ECO:0000313" key="5">
    <source>
        <dbReference type="EMBL" id="CDF82233.1"/>
    </source>
</evidence>
<dbReference type="InterPro" id="IPR047057">
    <property type="entry name" value="MerR_fam"/>
</dbReference>
<keyword evidence="6" id="KW-1185">Reference proteome</keyword>
<feature type="domain" description="HTH merR-type" evidence="4">
    <location>
        <begin position="21"/>
        <end position="90"/>
    </location>
</feature>
<dbReference type="PANTHER" id="PTHR30204:SF67">
    <property type="entry name" value="HTH-TYPE TRANSCRIPTIONAL REGULATOR MLRA-RELATED"/>
    <property type="match status" value="1"/>
</dbReference>
<gene>
    <name evidence="5" type="ORF">PKB_0867</name>
</gene>
<protein>
    <submittedName>
        <fullName evidence="5">MerR family transcriptional regulator</fullName>
    </submittedName>
</protein>
<dbReference type="Gene3D" id="1.10.1240.10">
    <property type="entry name" value="Methionine synthase domain"/>
    <property type="match status" value="1"/>
</dbReference>
<organism evidence="5 6">
    <name type="scientific">Pseudomonas knackmussii (strain DSM 6978 / CCUG 54928 / LMG 23759 / B13)</name>
    <dbReference type="NCBI Taxonomy" id="1301098"/>
    <lineage>
        <taxon>Bacteria</taxon>
        <taxon>Pseudomonadati</taxon>
        <taxon>Pseudomonadota</taxon>
        <taxon>Gammaproteobacteria</taxon>
        <taxon>Pseudomonadales</taxon>
        <taxon>Pseudomonadaceae</taxon>
        <taxon>Pseudomonas</taxon>
    </lineage>
</organism>
<evidence type="ECO:0000259" key="4">
    <source>
        <dbReference type="PROSITE" id="PS50937"/>
    </source>
</evidence>
<dbReference type="InterPro" id="IPR036594">
    <property type="entry name" value="Meth_synthase_dom"/>
</dbReference>
<dbReference type="Pfam" id="PF13411">
    <property type="entry name" value="MerR_1"/>
    <property type="match status" value="1"/>
</dbReference>